<dbReference type="PROSITE" id="PS51464">
    <property type="entry name" value="SIS"/>
    <property type="match status" value="1"/>
</dbReference>
<gene>
    <name evidence="6" type="ORF">E9232_002084</name>
</gene>
<dbReference type="SUPFAM" id="SSF46689">
    <property type="entry name" value="Homeodomain-like"/>
    <property type="match status" value="1"/>
</dbReference>
<protein>
    <submittedName>
        <fullName evidence="6">DNA-binding MurR/RpiR family transcriptional regulator</fullName>
    </submittedName>
</protein>
<keyword evidence="2 6" id="KW-0238">DNA-binding</keyword>
<dbReference type="PANTHER" id="PTHR30514">
    <property type="entry name" value="GLUCOKINASE"/>
    <property type="match status" value="1"/>
</dbReference>
<dbReference type="RefSeq" id="WP_309793851.1">
    <property type="nucleotide sequence ID" value="NZ_JAVDPW010000003.1"/>
</dbReference>
<accession>A0ABU1JLS3</accession>
<dbReference type="Proteomes" id="UP001262410">
    <property type="component" value="Unassembled WGS sequence"/>
</dbReference>
<dbReference type="InterPro" id="IPR009057">
    <property type="entry name" value="Homeodomain-like_sf"/>
</dbReference>
<dbReference type="Gene3D" id="3.40.50.10490">
    <property type="entry name" value="Glucose-6-phosphate isomerase like protein, domain 1"/>
    <property type="match status" value="1"/>
</dbReference>
<name>A0ABU1JLS3_9PROT</name>
<dbReference type="InterPro" id="IPR046348">
    <property type="entry name" value="SIS_dom_sf"/>
</dbReference>
<evidence type="ECO:0000256" key="2">
    <source>
        <dbReference type="ARBA" id="ARBA00023125"/>
    </source>
</evidence>
<keyword evidence="3" id="KW-0804">Transcription</keyword>
<dbReference type="GO" id="GO:0003677">
    <property type="term" value="F:DNA binding"/>
    <property type="evidence" value="ECO:0007669"/>
    <property type="project" value="UniProtKB-KW"/>
</dbReference>
<dbReference type="InterPro" id="IPR047640">
    <property type="entry name" value="RpiR-like"/>
</dbReference>
<evidence type="ECO:0000256" key="1">
    <source>
        <dbReference type="ARBA" id="ARBA00023015"/>
    </source>
</evidence>
<feature type="domain" description="SIS" evidence="5">
    <location>
        <begin position="135"/>
        <end position="273"/>
    </location>
</feature>
<dbReference type="InterPro" id="IPR001347">
    <property type="entry name" value="SIS_dom"/>
</dbReference>
<feature type="domain" description="HTH rpiR-type" evidence="4">
    <location>
        <begin position="11"/>
        <end position="87"/>
    </location>
</feature>
<reference evidence="6 7" key="1">
    <citation type="submission" date="2023-07" db="EMBL/GenBank/DDBJ databases">
        <title>Sorghum-associated microbial communities from plants grown in Nebraska, USA.</title>
        <authorList>
            <person name="Schachtman D."/>
        </authorList>
    </citation>
    <scope>NUCLEOTIDE SEQUENCE [LARGE SCALE GENOMIC DNA]</scope>
    <source>
        <strain evidence="6 7">584</strain>
    </source>
</reference>
<dbReference type="Gene3D" id="1.10.10.10">
    <property type="entry name" value="Winged helix-like DNA-binding domain superfamily/Winged helix DNA-binding domain"/>
    <property type="match status" value="1"/>
</dbReference>
<sequence length="306" mass="33512">MSIRRAPAPLPTIEHRIRAGLPELTPSERRAARAVLSAYPIAALETIAELADRAQASAPTILRWVSKLGYSGFPQFQRAVREEVQDRMKSPLSLFDTAPRIGAEDGGLLHGFFAAAAATLMETERMIDPATLDAVIDVLADPRRRILALGGRTSHIQAKYLVFHLHHLRAGVQELQAAAVPLYYQAADLGRRDVIVAFDYRRYERQTIALCRTAAKQGATVILVTDPWLSPIAEVAAHVLTAAIAVPSPFDTGVTGIALVEALLAGVLQRQGRDARERMQMLEDKAGEARDDFVADRKTTVLRPED</sequence>
<dbReference type="InterPro" id="IPR035472">
    <property type="entry name" value="RpiR-like_SIS"/>
</dbReference>
<comment type="caution">
    <text evidence="6">The sequence shown here is derived from an EMBL/GenBank/DDBJ whole genome shotgun (WGS) entry which is preliminary data.</text>
</comment>
<dbReference type="Pfam" id="PF01418">
    <property type="entry name" value="HTH_6"/>
    <property type="match status" value="1"/>
</dbReference>
<dbReference type="InterPro" id="IPR000281">
    <property type="entry name" value="HTH_RpiR"/>
</dbReference>
<dbReference type="SUPFAM" id="SSF53697">
    <property type="entry name" value="SIS domain"/>
    <property type="match status" value="1"/>
</dbReference>
<evidence type="ECO:0000259" key="4">
    <source>
        <dbReference type="PROSITE" id="PS51071"/>
    </source>
</evidence>
<dbReference type="EMBL" id="JAVDPW010000003">
    <property type="protein sequence ID" value="MDR6289569.1"/>
    <property type="molecule type" value="Genomic_DNA"/>
</dbReference>
<dbReference type="PANTHER" id="PTHR30514:SF18">
    <property type="entry name" value="RPIR-FAMILY TRANSCRIPTIONAL REGULATOR"/>
    <property type="match status" value="1"/>
</dbReference>
<evidence type="ECO:0000259" key="5">
    <source>
        <dbReference type="PROSITE" id="PS51464"/>
    </source>
</evidence>
<keyword evidence="7" id="KW-1185">Reference proteome</keyword>
<dbReference type="PROSITE" id="PS51071">
    <property type="entry name" value="HTH_RPIR"/>
    <property type="match status" value="1"/>
</dbReference>
<proteinExistence type="predicted"/>
<evidence type="ECO:0000256" key="3">
    <source>
        <dbReference type="ARBA" id="ARBA00023163"/>
    </source>
</evidence>
<evidence type="ECO:0000313" key="6">
    <source>
        <dbReference type="EMBL" id="MDR6289569.1"/>
    </source>
</evidence>
<dbReference type="InterPro" id="IPR036388">
    <property type="entry name" value="WH-like_DNA-bd_sf"/>
</dbReference>
<evidence type="ECO:0000313" key="7">
    <source>
        <dbReference type="Proteomes" id="UP001262410"/>
    </source>
</evidence>
<dbReference type="Pfam" id="PF01380">
    <property type="entry name" value="SIS"/>
    <property type="match status" value="1"/>
</dbReference>
<organism evidence="6 7">
    <name type="scientific">Inquilinus ginsengisoli</name>
    <dbReference type="NCBI Taxonomy" id="363840"/>
    <lineage>
        <taxon>Bacteria</taxon>
        <taxon>Pseudomonadati</taxon>
        <taxon>Pseudomonadota</taxon>
        <taxon>Alphaproteobacteria</taxon>
        <taxon>Rhodospirillales</taxon>
        <taxon>Rhodospirillaceae</taxon>
        <taxon>Inquilinus</taxon>
    </lineage>
</organism>
<dbReference type="CDD" id="cd05013">
    <property type="entry name" value="SIS_RpiR"/>
    <property type="match status" value="1"/>
</dbReference>
<keyword evidence="1" id="KW-0805">Transcription regulation</keyword>